<sequence>MERTMRPETWSEVDTLNTLLDYSRATVRAKCEGLSDEDAARPLIATSPLMTVKGLVHHLRWVETWWFEAVFLGADLEFPWTDEEPDREMSLALDRPLAELLDEYDAVCARSRELIAGRDWDELAQRGGPKGPAALRWIVAHMLEETSRHCGHLDLIRELTDGATGQ</sequence>
<proteinExistence type="predicted"/>
<dbReference type="RefSeq" id="WP_285662363.1">
    <property type="nucleotide sequence ID" value="NZ_BSTX01000001.1"/>
</dbReference>
<dbReference type="InterPro" id="IPR034660">
    <property type="entry name" value="DinB/YfiT-like"/>
</dbReference>
<accession>A0A9W6SHI2</accession>
<protein>
    <recommendedName>
        <fullName evidence="3">Mini-circle protein</fullName>
    </recommendedName>
</protein>
<keyword evidence="2" id="KW-1185">Reference proteome</keyword>
<dbReference type="EMBL" id="BSTX01000001">
    <property type="protein sequence ID" value="GLZ77234.1"/>
    <property type="molecule type" value="Genomic_DNA"/>
</dbReference>
<organism evidence="1 2">
    <name type="scientific">Actinorhabdospora filicis</name>
    <dbReference type="NCBI Taxonomy" id="1785913"/>
    <lineage>
        <taxon>Bacteria</taxon>
        <taxon>Bacillati</taxon>
        <taxon>Actinomycetota</taxon>
        <taxon>Actinomycetes</taxon>
        <taxon>Micromonosporales</taxon>
        <taxon>Micromonosporaceae</taxon>
        <taxon>Actinorhabdospora</taxon>
    </lineage>
</organism>
<name>A0A9W6SHI2_9ACTN</name>
<dbReference type="Pfam" id="PF04978">
    <property type="entry name" value="MST"/>
    <property type="match status" value="1"/>
</dbReference>
<reference evidence="1" key="1">
    <citation type="submission" date="2023-03" db="EMBL/GenBank/DDBJ databases">
        <title>Actinorhabdospora filicis NBRC 111898.</title>
        <authorList>
            <person name="Ichikawa N."/>
            <person name="Sato H."/>
            <person name="Tonouchi N."/>
        </authorList>
    </citation>
    <scope>NUCLEOTIDE SEQUENCE</scope>
    <source>
        <strain evidence="1">NBRC 111898</strain>
    </source>
</reference>
<dbReference type="InterPro" id="IPR007061">
    <property type="entry name" value="MST-like"/>
</dbReference>
<evidence type="ECO:0000313" key="2">
    <source>
        <dbReference type="Proteomes" id="UP001165079"/>
    </source>
</evidence>
<dbReference type="Gene3D" id="1.20.120.450">
    <property type="entry name" value="dinb family like domain"/>
    <property type="match status" value="1"/>
</dbReference>
<comment type="caution">
    <text evidence="1">The sequence shown here is derived from an EMBL/GenBank/DDBJ whole genome shotgun (WGS) entry which is preliminary data.</text>
</comment>
<dbReference type="Proteomes" id="UP001165079">
    <property type="component" value="Unassembled WGS sequence"/>
</dbReference>
<gene>
    <name evidence="1" type="ORF">Afil01_20410</name>
</gene>
<evidence type="ECO:0008006" key="3">
    <source>
        <dbReference type="Google" id="ProtNLM"/>
    </source>
</evidence>
<evidence type="ECO:0000313" key="1">
    <source>
        <dbReference type="EMBL" id="GLZ77234.1"/>
    </source>
</evidence>
<dbReference type="AlphaFoldDB" id="A0A9W6SHI2"/>
<dbReference type="SUPFAM" id="SSF109854">
    <property type="entry name" value="DinB/YfiT-like putative metalloenzymes"/>
    <property type="match status" value="1"/>
</dbReference>